<reference evidence="2 3" key="1">
    <citation type="submission" date="2019-06" db="EMBL/GenBank/DDBJ databases">
        <authorList>
            <person name="Broberg M."/>
        </authorList>
    </citation>
    <scope>NUCLEOTIDE SEQUENCE [LARGE SCALE GENOMIC DNA]</scope>
</reference>
<name>A0ABY6TPN5_BIOOC</name>
<dbReference type="Proteomes" id="UP000766486">
    <property type="component" value="Unassembled WGS sequence"/>
</dbReference>
<protein>
    <submittedName>
        <fullName evidence="2">Uncharacterized protein</fullName>
    </submittedName>
</protein>
<keyword evidence="3" id="KW-1185">Reference proteome</keyword>
<dbReference type="EMBL" id="CABFNS010000180">
    <property type="protein sequence ID" value="VUC20580.1"/>
    <property type="molecule type" value="Genomic_DNA"/>
</dbReference>
<comment type="caution">
    <text evidence="2">The sequence shown here is derived from an EMBL/GenBank/DDBJ whole genome shotgun (WGS) entry which is preliminary data.</text>
</comment>
<proteinExistence type="predicted"/>
<evidence type="ECO:0000313" key="2">
    <source>
        <dbReference type="EMBL" id="VUC20580.1"/>
    </source>
</evidence>
<evidence type="ECO:0000256" key="1">
    <source>
        <dbReference type="SAM" id="MobiDB-lite"/>
    </source>
</evidence>
<gene>
    <name evidence="2" type="ORF">CLO192961_LOCUS26299</name>
</gene>
<sequence>MSPNRPITPPIGRYNDVSGNRVPILEGDNTKAGDPVNQGRPFYVFHNHVFDEMNSEGETAEEKAKNATKEEKERAYFAVKQKWKGWGIWPDRWDENLVPDMEWEYERMKRLRN</sequence>
<evidence type="ECO:0000313" key="3">
    <source>
        <dbReference type="Proteomes" id="UP000766486"/>
    </source>
</evidence>
<organism evidence="2 3">
    <name type="scientific">Bionectria ochroleuca</name>
    <name type="common">Gliocladium roseum</name>
    <dbReference type="NCBI Taxonomy" id="29856"/>
    <lineage>
        <taxon>Eukaryota</taxon>
        <taxon>Fungi</taxon>
        <taxon>Dikarya</taxon>
        <taxon>Ascomycota</taxon>
        <taxon>Pezizomycotina</taxon>
        <taxon>Sordariomycetes</taxon>
        <taxon>Hypocreomycetidae</taxon>
        <taxon>Hypocreales</taxon>
        <taxon>Bionectriaceae</taxon>
        <taxon>Clonostachys</taxon>
    </lineage>
</organism>
<feature type="region of interest" description="Disordered" evidence="1">
    <location>
        <begin position="1"/>
        <end position="36"/>
    </location>
</feature>
<accession>A0ABY6TPN5</accession>